<reference evidence="2 3" key="1">
    <citation type="submission" date="2018-09" db="EMBL/GenBank/DDBJ databases">
        <title>Novel species of Arthrobacter.</title>
        <authorList>
            <person name="Liu Q."/>
            <person name="Xin Y.-H."/>
        </authorList>
    </citation>
    <scope>NUCLEOTIDE SEQUENCE [LARGE SCALE GENOMIC DNA]</scope>
    <source>
        <strain evidence="2 3">Hz2</strain>
    </source>
</reference>
<comment type="caution">
    <text evidence="2">The sequence shown here is derived from an EMBL/GenBank/DDBJ whole genome shotgun (WGS) entry which is preliminary data.</text>
</comment>
<evidence type="ECO:0000313" key="3">
    <source>
        <dbReference type="Proteomes" id="UP000272560"/>
    </source>
</evidence>
<evidence type="ECO:0000256" key="1">
    <source>
        <dbReference type="SAM" id="MobiDB-lite"/>
    </source>
</evidence>
<name>A0A3A5M2B7_9MICC</name>
<accession>A0A3A5M2B7</accession>
<dbReference type="Proteomes" id="UP000272560">
    <property type="component" value="Unassembled WGS sequence"/>
</dbReference>
<proteinExistence type="predicted"/>
<sequence>MMKSRPSPTDAVGSWQPCDESVSVTFKEVDGEVRPQRLSWRGAEWCVVGCSRHWFTWHALPVLSVDTRSNPTVRGFRTDFWRFQATADAASPVLRFEVRRADREWRLVRLGAPSPCHGGTCGECRTSDELPTDPRTPRRRWEAPEQCVR</sequence>
<evidence type="ECO:0000313" key="2">
    <source>
        <dbReference type="EMBL" id="RJT79245.1"/>
    </source>
</evidence>
<feature type="region of interest" description="Disordered" evidence="1">
    <location>
        <begin position="127"/>
        <end position="149"/>
    </location>
</feature>
<keyword evidence="3" id="KW-1185">Reference proteome</keyword>
<gene>
    <name evidence="2" type="ORF">D6T63_11610</name>
</gene>
<feature type="compositionally biased region" description="Basic and acidic residues" evidence="1">
    <location>
        <begin position="135"/>
        <end position="149"/>
    </location>
</feature>
<dbReference type="EMBL" id="QZVT01000005">
    <property type="protein sequence ID" value="RJT79245.1"/>
    <property type="molecule type" value="Genomic_DNA"/>
</dbReference>
<organism evidence="2 3">
    <name type="scientific">Arthrobacter cheniae</name>
    <dbReference type="NCBI Taxonomy" id="1258888"/>
    <lineage>
        <taxon>Bacteria</taxon>
        <taxon>Bacillati</taxon>
        <taxon>Actinomycetota</taxon>
        <taxon>Actinomycetes</taxon>
        <taxon>Micrococcales</taxon>
        <taxon>Micrococcaceae</taxon>
        <taxon>Arthrobacter</taxon>
    </lineage>
</organism>
<protein>
    <submittedName>
        <fullName evidence="2">Uncharacterized protein</fullName>
    </submittedName>
</protein>
<dbReference type="AlphaFoldDB" id="A0A3A5M2B7"/>